<evidence type="ECO:0000313" key="2">
    <source>
        <dbReference type="Proteomes" id="UP000766904"/>
    </source>
</evidence>
<dbReference type="Proteomes" id="UP000766904">
    <property type="component" value="Unassembled WGS sequence"/>
</dbReference>
<protein>
    <submittedName>
        <fullName evidence="1">Uncharacterized protein</fullName>
    </submittedName>
</protein>
<proteinExistence type="predicted"/>
<gene>
    <name evidence="1" type="ORF">CV102_10370</name>
</gene>
<comment type="caution">
    <text evidence="1">The sequence shown here is derived from an EMBL/GenBank/DDBJ whole genome shotgun (WGS) entry which is preliminary data.</text>
</comment>
<dbReference type="RefSeq" id="WP_148857904.1">
    <property type="nucleotide sequence ID" value="NZ_PHNJ01000004.1"/>
</dbReference>
<dbReference type="EMBL" id="PHNJ01000004">
    <property type="protein sequence ID" value="TYL38903.1"/>
    <property type="molecule type" value="Genomic_DNA"/>
</dbReference>
<organism evidence="1 2">
    <name type="scientific">Natronococcus pandeyae</name>
    <dbReference type="NCBI Taxonomy" id="2055836"/>
    <lineage>
        <taxon>Archaea</taxon>
        <taxon>Methanobacteriati</taxon>
        <taxon>Methanobacteriota</taxon>
        <taxon>Stenosarchaea group</taxon>
        <taxon>Halobacteria</taxon>
        <taxon>Halobacteriales</taxon>
        <taxon>Natrialbaceae</taxon>
        <taxon>Natronococcus</taxon>
    </lineage>
</organism>
<sequence>MNVFSYVLAEGDIPDAPQKYAGKFVVDDNVGESIHIHYRNVRLEFSVADFIRFAEECETATEVLDDGNR</sequence>
<dbReference type="AlphaFoldDB" id="A0A8J8TQV6"/>
<dbReference type="OrthoDB" id="205525at2157"/>
<evidence type="ECO:0000313" key="1">
    <source>
        <dbReference type="EMBL" id="TYL38903.1"/>
    </source>
</evidence>
<name>A0A8J8TQV6_9EURY</name>
<reference evidence="1" key="1">
    <citation type="submission" date="2017-11" db="EMBL/GenBank/DDBJ databases">
        <authorList>
            <person name="Kajale S.C."/>
            <person name="Sharma A."/>
        </authorList>
    </citation>
    <scope>NUCLEOTIDE SEQUENCE</scope>
    <source>
        <strain evidence="1">LS1_42</strain>
    </source>
</reference>
<keyword evidence="2" id="KW-1185">Reference proteome</keyword>
<accession>A0A8J8TQV6</accession>